<gene>
    <name evidence="3" type="ORF">D6C83_07860</name>
</gene>
<evidence type="ECO:0000259" key="2">
    <source>
        <dbReference type="Pfam" id="PF00248"/>
    </source>
</evidence>
<reference evidence="3 4" key="1">
    <citation type="submission" date="2018-10" db="EMBL/GenBank/DDBJ databases">
        <title>Fifty Aureobasidium pullulans genomes reveal a recombining polyextremotolerant generalist.</title>
        <authorList>
            <person name="Gostincar C."/>
            <person name="Turk M."/>
            <person name="Zajc J."/>
            <person name="Gunde-Cimerman N."/>
        </authorList>
    </citation>
    <scope>NUCLEOTIDE SEQUENCE [LARGE SCALE GENOMIC DNA]</scope>
    <source>
        <strain evidence="3 4">EXF-3380</strain>
    </source>
</reference>
<dbReference type="PANTHER" id="PTHR43625">
    <property type="entry name" value="AFLATOXIN B1 ALDEHYDE REDUCTASE"/>
    <property type="match status" value="1"/>
</dbReference>
<dbReference type="EMBL" id="QZBU01003581">
    <property type="protein sequence ID" value="TIA27294.1"/>
    <property type="molecule type" value="Genomic_DNA"/>
</dbReference>
<accession>A0A4T0B700</accession>
<dbReference type="CDD" id="cd19077">
    <property type="entry name" value="AKR_AKR8A1-2"/>
    <property type="match status" value="1"/>
</dbReference>
<dbReference type="Pfam" id="PF00248">
    <property type="entry name" value="Aldo_ket_red"/>
    <property type="match status" value="1"/>
</dbReference>
<dbReference type="InterPro" id="IPR023210">
    <property type="entry name" value="NADP_OxRdtase_dom"/>
</dbReference>
<comment type="caution">
    <text evidence="3">The sequence shown here is derived from an EMBL/GenBank/DDBJ whole genome shotgun (WGS) entry which is preliminary data.</text>
</comment>
<evidence type="ECO:0000313" key="4">
    <source>
        <dbReference type="Proteomes" id="UP000304947"/>
    </source>
</evidence>
<protein>
    <submittedName>
        <fullName evidence="3">Aldo/keto reductase</fullName>
    </submittedName>
</protein>
<dbReference type="AlphaFoldDB" id="A0A4T0B700"/>
<feature type="domain" description="NADP-dependent oxidoreductase" evidence="2">
    <location>
        <begin position="20"/>
        <end position="304"/>
    </location>
</feature>
<name>A0A4T0B700_AURPU</name>
<dbReference type="InterPro" id="IPR036812">
    <property type="entry name" value="NAD(P)_OxRdtase_dom_sf"/>
</dbReference>
<organism evidence="3 4">
    <name type="scientific">Aureobasidium pullulans</name>
    <name type="common">Black yeast</name>
    <name type="synonym">Pullularia pullulans</name>
    <dbReference type="NCBI Taxonomy" id="5580"/>
    <lineage>
        <taxon>Eukaryota</taxon>
        <taxon>Fungi</taxon>
        <taxon>Dikarya</taxon>
        <taxon>Ascomycota</taxon>
        <taxon>Pezizomycotina</taxon>
        <taxon>Dothideomycetes</taxon>
        <taxon>Dothideomycetidae</taxon>
        <taxon>Dothideales</taxon>
        <taxon>Saccotheciaceae</taxon>
        <taxon>Aureobasidium</taxon>
    </lineage>
</organism>
<dbReference type="Proteomes" id="UP000304947">
    <property type="component" value="Unassembled WGS sequence"/>
</dbReference>
<dbReference type="SUPFAM" id="SSF51430">
    <property type="entry name" value="NAD(P)-linked oxidoreductase"/>
    <property type="match status" value="1"/>
</dbReference>
<keyword evidence="1" id="KW-0560">Oxidoreductase</keyword>
<proteinExistence type="predicted"/>
<dbReference type="Gene3D" id="3.20.20.100">
    <property type="entry name" value="NADP-dependent oxidoreductase domain"/>
    <property type="match status" value="1"/>
</dbReference>
<evidence type="ECO:0000256" key="1">
    <source>
        <dbReference type="ARBA" id="ARBA00023002"/>
    </source>
</evidence>
<sequence length="397" mass="43123">MGIMRKAAKTVGGKDIGPVGLSMPWAPIAYPAATKILKAALDNGANFWNGGTFYGTPTNNSLHLLNHYFTTHPSDADKVVLSIKGSYDHTLGPQGSPSALRAAVDAALAILPPHIKKIDIFEMARVDPNTDVEISITALAELVEEGKIGGIGLSEVSARTIRRASAVCEIAAVEVEMSLFTREISENGVREVCEELDIPLVAYSPLSRGWLTSTYRTYTDIPAGDYRHRLPRFSERVFDTNVRLVNAVEQIAKRKGVTTAEIAIAWVVASGGIPIPGSKDVERVARNSRAGDLVLSEEEMEELEVLGEKFEIKGERYGDLIQQCDGQSSPFYNLVAAVFEHGQLLARSALSAPQSFRFERQDTKIDEEASIAVFRETSAEICISPGVAHDADEGDHK</sequence>
<dbReference type="GO" id="GO:0016491">
    <property type="term" value="F:oxidoreductase activity"/>
    <property type="evidence" value="ECO:0007669"/>
    <property type="project" value="UniProtKB-KW"/>
</dbReference>
<evidence type="ECO:0000313" key="3">
    <source>
        <dbReference type="EMBL" id="TIA27294.1"/>
    </source>
</evidence>
<dbReference type="PANTHER" id="PTHR43625:SF78">
    <property type="entry name" value="PYRIDOXAL REDUCTASE-RELATED"/>
    <property type="match status" value="1"/>
</dbReference>
<dbReference type="GO" id="GO:0005737">
    <property type="term" value="C:cytoplasm"/>
    <property type="evidence" value="ECO:0007669"/>
    <property type="project" value="TreeGrafter"/>
</dbReference>
<dbReference type="InterPro" id="IPR050791">
    <property type="entry name" value="Aldo-Keto_reductase"/>
</dbReference>